<feature type="transmembrane region" description="Helical" evidence="8">
    <location>
        <begin position="532"/>
        <end position="551"/>
    </location>
</feature>
<dbReference type="GO" id="GO:0009705">
    <property type="term" value="C:plant-type vacuole membrane"/>
    <property type="evidence" value="ECO:0007669"/>
    <property type="project" value="UniProtKB-ARBA"/>
</dbReference>
<organism evidence="9 10">
    <name type="scientific">Protea cynaroides</name>
    <dbReference type="NCBI Taxonomy" id="273540"/>
    <lineage>
        <taxon>Eukaryota</taxon>
        <taxon>Viridiplantae</taxon>
        <taxon>Streptophyta</taxon>
        <taxon>Embryophyta</taxon>
        <taxon>Tracheophyta</taxon>
        <taxon>Spermatophyta</taxon>
        <taxon>Magnoliopsida</taxon>
        <taxon>Proteales</taxon>
        <taxon>Proteaceae</taxon>
        <taxon>Protea</taxon>
    </lineage>
</organism>
<dbReference type="Proteomes" id="UP001141806">
    <property type="component" value="Unassembled WGS sequence"/>
</dbReference>
<dbReference type="InterPro" id="IPR018456">
    <property type="entry name" value="PTR2_symporter_CS"/>
</dbReference>
<comment type="caution">
    <text evidence="9">The sequence shown here is derived from an EMBL/GenBank/DDBJ whole genome shotgun (WGS) entry which is preliminary data.</text>
</comment>
<name>A0A9Q0HDA3_9MAGN</name>
<dbReference type="InterPro" id="IPR044739">
    <property type="entry name" value="NRT1/PTR"/>
</dbReference>
<dbReference type="Gene3D" id="1.20.1250.20">
    <property type="entry name" value="MFS general substrate transporter like domains"/>
    <property type="match status" value="1"/>
</dbReference>
<feature type="transmembrane region" description="Helical" evidence="8">
    <location>
        <begin position="403"/>
        <end position="424"/>
    </location>
</feature>
<feature type="transmembrane region" description="Helical" evidence="8">
    <location>
        <begin position="118"/>
        <end position="137"/>
    </location>
</feature>
<keyword evidence="5 8" id="KW-0812">Transmembrane</keyword>
<evidence type="ECO:0000256" key="3">
    <source>
        <dbReference type="ARBA" id="ARBA00022448"/>
    </source>
</evidence>
<dbReference type="PANTHER" id="PTHR11654">
    <property type="entry name" value="OLIGOPEPTIDE TRANSPORTER-RELATED"/>
    <property type="match status" value="1"/>
</dbReference>
<sequence length="563" mass="62137">MAESAAASTSDEHSPLLREMETETVTVEGVVDYKGNPVNRSNVGGWRSAAFVIGVEVAERLAYYGINSNLITYLTGPLRQSTATAAENVNAWSGAAMMLPLLGAFVADAFLGRYRTILFASLLYILGLGLLTLSTVISVELQIIIFFCSLYLVAFAEGGHKPCVQAFGADQFDARDPKECKSRSSFWYFASNIGILVSFSILNYIQDDINWGLGFGIPCVSMVLSLVVFLLGTKTYRYSLKDDKCNPIMRITHVFLVAARNWRITPSASIVEEEAGETHLSHGARQYRFLDKALITASNSPDGLKNDLKACSISEVEEAKAVLRLFPIWATCLFYAVVFAQSSTFFVKQGATMDRSMGSSFQIPSASLQSFICVSILVFVPIYDCVILPISRVLTKKPSGITMLQRVGVGMLLIMISMVIAALVEKERLKIARDSGLVDLPDATVPMSVWWLVPQFVLFGVSDVFTMIGLQEFFYSQMPDGLRSVGVSLYLSIFGVGSFLSSFLISIIEKVTCGSGKDCWFSNNLNQAHLDYFYWLLAGLSGLGLIVYLYFARSYVYKRERTM</sequence>
<evidence type="ECO:0000256" key="6">
    <source>
        <dbReference type="ARBA" id="ARBA00022989"/>
    </source>
</evidence>
<dbReference type="FunFam" id="1.20.1250.20:FF:000147">
    <property type="entry name" value="Protein NRT1/ PTR family 5.10"/>
    <property type="match status" value="1"/>
</dbReference>
<evidence type="ECO:0000313" key="9">
    <source>
        <dbReference type="EMBL" id="KAJ4962545.1"/>
    </source>
</evidence>
<dbReference type="CDD" id="cd17417">
    <property type="entry name" value="MFS_NPF5"/>
    <property type="match status" value="1"/>
</dbReference>
<dbReference type="EMBL" id="JAMYWD010000008">
    <property type="protein sequence ID" value="KAJ4962545.1"/>
    <property type="molecule type" value="Genomic_DNA"/>
</dbReference>
<feature type="transmembrane region" description="Helical" evidence="8">
    <location>
        <begin position="185"/>
        <end position="205"/>
    </location>
</feature>
<comment type="subcellular location">
    <subcellularLocation>
        <location evidence="1">Membrane</location>
        <topology evidence="1">Multi-pass membrane protein</topology>
    </subcellularLocation>
</comment>
<dbReference type="Pfam" id="PF00854">
    <property type="entry name" value="PTR2"/>
    <property type="match status" value="1"/>
</dbReference>
<feature type="transmembrane region" description="Helical" evidence="8">
    <location>
        <begin position="326"/>
        <end position="347"/>
    </location>
</feature>
<dbReference type="SUPFAM" id="SSF103473">
    <property type="entry name" value="MFS general substrate transporter"/>
    <property type="match status" value="1"/>
</dbReference>
<evidence type="ECO:0000256" key="7">
    <source>
        <dbReference type="ARBA" id="ARBA00023136"/>
    </source>
</evidence>
<dbReference type="GO" id="GO:0080054">
    <property type="term" value="F:low-affinity nitrate transmembrane transporter activity"/>
    <property type="evidence" value="ECO:0007669"/>
    <property type="project" value="UniProtKB-ARBA"/>
</dbReference>
<keyword evidence="4" id="KW-0597">Phosphoprotein</keyword>
<dbReference type="InterPro" id="IPR000109">
    <property type="entry name" value="POT_fam"/>
</dbReference>
<dbReference type="GO" id="GO:0042937">
    <property type="term" value="F:tripeptide transmembrane transporter activity"/>
    <property type="evidence" value="ECO:0007669"/>
    <property type="project" value="InterPro"/>
</dbReference>
<comment type="similarity">
    <text evidence="2">Belongs to the major facilitator superfamily. Proton-dependent oligopeptide transporter (POT/PTR) (TC 2.A.17) family.</text>
</comment>
<keyword evidence="10" id="KW-1185">Reference proteome</keyword>
<keyword evidence="6 8" id="KW-1133">Transmembrane helix</keyword>
<dbReference type="OrthoDB" id="8904098at2759"/>
<dbReference type="InterPro" id="IPR036259">
    <property type="entry name" value="MFS_trans_sf"/>
</dbReference>
<evidence type="ECO:0000256" key="4">
    <source>
        <dbReference type="ARBA" id="ARBA00022553"/>
    </source>
</evidence>
<keyword evidence="7 8" id="KW-0472">Membrane</keyword>
<feature type="transmembrane region" description="Helical" evidence="8">
    <location>
        <begin position="91"/>
        <end position="111"/>
    </location>
</feature>
<gene>
    <name evidence="9" type="ORF">NE237_022484</name>
</gene>
<evidence type="ECO:0000256" key="2">
    <source>
        <dbReference type="ARBA" id="ARBA00005982"/>
    </source>
</evidence>
<dbReference type="GO" id="GO:0071916">
    <property type="term" value="F:dipeptide transmembrane transporter activity"/>
    <property type="evidence" value="ECO:0007669"/>
    <property type="project" value="InterPro"/>
</dbReference>
<reference evidence="9" key="1">
    <citation type="journal article" date="2023" name="Plant J.">
        <title>The genome of the king protea, Protea cynaroides.</title>
        <authorList>
            <person name="Chang J."/>
            <person name="Duong T.A."/>
            <person name="Schoeman C."/>
            <person name="Ma X."/>
            <person name="Roodt D."/>
            <person name="Barker N."/>
            <person name="Li Z."/>
            <person name="Van de Peer Y."/>
            <person name="Mizrachi E."/>
        </authorList>
    </citation>
    <scope>NUCLEOTIDE SEQUENCE</scope>
    <source>
        <tissue evidence="9">Young leaves</tissue>
    </source>
</reference>
<accession>A0A9Q0HDA3</accession>
<dbReference type="AlphaFoldDB" id="A0A9Q0HDA3"/>
<dbReference type="PROSITE" id="PS01022">
    <property type="entry name" value="PTR2_1"/>
    <property type="match status" value="1"/>
</dbReference>
<evidence type="ECO:0000256" key="5">
    <source>
        <dbReference type="ARBA" id="ARBA00022692"/>
    </source>
</evidence>
<evidence type="ECO:0000256" key="1">
    <source>
        <dbReference type="ARBA" id="ARBA00004141"/>
    </source>
</evidence>
<feature type="transmembrane region" description="Helical" evidence="8">
    <location>
        <begin position="487"/>
        <end position="508"/>
    </location>
</feature>
<feature type="transmembrane region" description="Helical" evidence="8">
    <location>
        <begin position="211"/>
        <end position="231"/>
    </location>
</feature>
<evidence type="ECO:0000313" key="10">
    <source>
        <dbReference type="Proteomes" id="UP001141806"/>
    </source>
</evidence>
<feature type="transmembrane region" description="Helical" evidence="8">
    <location>
        <begin position="449"/>
        <end position="475"/>
    </location>
</feature>
<proteinExistence type="inferred from homology"/>
<keyword evidence="3" id="KW-0813">Transport</keyword>
<evidence type="ECO:0000256" key="8">
    <source>
        <dbReference type="SAM" id="Phobius"/>
    </source>
</evidence>
<feature type="transmembrane region" description="Helical" evidence="8">
    <location>
        <begin position="367"/>
        <end position="391"/>
    </location>
</feature>
<protein>
    <submittedName>
        <fullName evidence="9">Uncharacterized protein</fullName>
    </submittedName>
</protein>